<protein>
    <submittedName>
        <fullName evidence="1">Phytanoyl-CoA dioxygenase family protein</fullName>
    </submittedName>
</protein>
<dbReference type="EMBL" id="JBHSRS010000083">
    <property type="protein sequence ID" value="MFC6283695.1"/>
    <property type="molecule type" value="Genomic_DNA"/>
</dbReference>
<reference evidence="2" key="1">
    <citation type="journal article" date="2019" name="Int. J. Syst. Evol. Microbiol.">
        <title>The Global Catalogue of Microorganisms (GCM) 10K type strain sequencing project: providing services to taxonomists for standard genome sequencing and annotation.</title>
        <authorList>
            <consortium name="The Broad Institute Genomics Platform"/>
            <consortium name="The Broad Institute Genome Sequencing Center for Infectious Disease"/>
            <person name="Wu L."/>
            <person name="Ma J."/>
        </authorList>
    </citation>
    <scope>NUCLEOTIDE SEQUENCE [LARGE SCALE GENOMIC DNA]</scope>
    <source>
        <strain evidence="2">CCUG 39402</strain>
    </source>
</reference>
<dbReference type="Gene3D" id="2.60.120.620">
    <property type="entry name" value="q2cbj1_9rhob like domain"/>
    <property type="match status" value="1"/>
</dbReference>
<keyword evidence="2" id="KW-1185">Reference proteome</keyword>
<name>A0ABW1U2F5_9BURK</name>
<evidence type="ECO:0000313" key="1">
    <source>
        <dbReference type="EMBL" id="MFC6283695.1"/>
    </source>
</evidence>
<dbReference type="GO" id="GO:0051213">
    <property type="term" value="F:dioxygenase activity"/>
    <property type="evidence" value="ECO:0007669"/>
    <property type="project" value="UniProtKB-KW"/>
</dbReference>
<dbReference type="Proteomes" id="UP001596270">
    <property type="component" value="Unassembled WGS sequence"/>
</dbReference>
<dbReference type="SUPFAM" id="SSF51197">
    <property type="entry name" value="Clavaminate synthase-like"/>
    <property type="match status" value="1"/>
</dbReference>
<comment type="caution">
    <text evidence="1">The sequence shown here is derived from an EMBL/GenBank/DDBJ whole genome shotgun (WGS) entry which is preliminary data.</text>
</comment>
<sequence length="303" mass="33703">MQQVIQDSRSIEVPSTHQPLSIRSATQVSDADVQAFERDGVVCLRGVFDSDWCELLKEAALEALDSGAGRPREVQNKTAGSGRFYSNVYLSDLDWRFRLLRDRSPAPEVAATLMRSDSIRFYYDQLFVKTPSAGAPTPWHNDLPFWPFRGNDLISMWIALSPVTTENSGLQYVAGSHRWGKMFRAVTPDYDPNLADESMPVCPDYGSDAGDQAGKLLSWDMQPGDVLCHHPLTVHGASGNKSTTETRIGLSVRFLGQDVQWDPRPRTMRLRHDPGVQPGEFPADDVALPVVWERSSGLRALAT</sequence>
<organism evidence="1 2">
    <name type="scientific">Polaromonas aquatica</name>
    <dbReference type="NCBI Taxonomy" id="332657"/>
    <lineage>
        <taxon>Bacteria</taxon>
        <taxon>Pseudomonadati</taxon>
        <taxon>Pseudomonadota</taxon>
        <taxon>Betaproteobacteria</taxon>
        <taxon>Burkholderiales</taxon>
        <taxon>Comamonadaceae</taxon>
        <taxon>Polaromonas</taxon>
    </lineage>
</organism>
<keyword evidence="1" id="KW-0560">Oxidoreductase</keyword>
<dbReference type="PANTHER" id="PTHR20883:SF49">
    <property type="entry name" value="PHYTANOYL-COA DIOXYGENASE"/>
    <property type="match status" value="1"/>
</dbReference>
<keyword evidence="1" id="KW-0223">Dioxygenase</keyword>
<proteinExistence type="predicted"/>
<accession>A0ABW1U2F5</accession>
<dbReference type="PANTHER" id="PTHR20883">
    <property type="entry name" value="PHYTANOYL-COA DIOXYGENASE DOMAIN CONTAINING 1"/>
    <property type="match status" value="1"/>
</dbReference>
<dbReference type="Pfam" id="PF05721">
    <property type="entry name" value="PhyH"/>
    <property type="match status" value="1"/>
</dbReference>
<dbReference type="RefSeq" id="WP_371434357.1">
    <property type="nucleotide sequence ID" value="NZ_JBHSRS010000083.1"/>
</dbReference>
<gene>
    <name evidence="1" type="ORF">ACFQND_20905</name>
</gene>
<evidence type="ECO:0000313" key="2">
    <source>
        <dbReference type="Proteomes" id="UP001596270"/>
    </source>
</evidence>
<dbReference type="InterPro" id="IPR008775">
    <property type="entry name" value="Phytyl_CoA_dOase-like"/>
</dbReference>